<dbReference type="SUPFAM" id="SSF50156">
    <property type="entry name" value="PDZ domain-like"/>
    <property type="match status" value="1"/>
</dbReference>
<proteinExistence type="inferred from homology"/>
<evidence type="ECO:0000256" key="2">
    <source>
        <dbReference type="ARBA" id="ARBA00022670"/>
    </source>
</evidence>
<dbReference type="Pfam" id="PF13180">
    <property type="entry name" value="PDZ_2"/>
    <property type="match status" value="1"/>
</dbReference>
<feature type="domain" description="PDZ" evidence="7">
    <location>
        <begin position="408"/>
        <end position="491"/>
    </location>
</feature>
<dbReference type="RefSeq" id="WP_378131586.1">
    <property type="nucleotide sequence ID" value="NZ_JBHSMI010000015.1"/>
</dbReference>
<evidence type="ECO:0000256" key="1">
    <source>
        <dbReference type="ARBA" id="ARBA00010541"/>
    </source>
</evidence>
<comment type="similarity">
    <text evidence="1">Belongs to the peptidase S1C family.</text>
</comment>
<feature type="compositionally biased region" description="Basic and acidic residues" evidence="5">
    <location>
        <begin position="17"/>
        <end position="33"/>
    </location>
</feature>
<dbReference type="EC" id="3.4.21.-" evidence="8"/>
<keyword evidence="3 8" id="KW-0378">Hydrolase</keyword>
<feature type="compositionally biased region" description="Basic and acidic residues" evidence="5">
    <location>
        <begin position="1"/>
        <end position="10"/>
    </location>
</feature>
<keyword evidence="6" id="KW-0812">Transmembrane</keyword>
<dbReference type="PANTHER" id="PTHR43343:SF3">
    <property type="entry name" value="PROTEASE DO-LIKE 8, CHLOROPLASTIC"/>
    <property type="match status" value="1"/>
</dbReference>
<evidence type="ECO:0000313" key="9">
    <source>
        <dbReference type="Proteomes" id="UP001596113"/>
    </source>
</evidence>
<dbReference type="Pfam" id="PF13365">
    <property type="entry name" value="Trypsin_2"/>
    <property type="match status" value="1"/>
</dbReference>
<feature type="region of interest" description="Disordered" evidence="5">
    <location>
        <begin position="205"/>
        <end position="228"/>
    </location>
</feature>
<evidence type="ECO:0000256" key="5">
    <source>
        <dbReference type="SAM" id="MobiDB-lite"/>
    </source>
</evidence>
<dbReference type="InterPro" id="IPR001478">
    <property type="entry name" value="PDZ"/>
</dbReference>
<keyword evidence="6" id="KW-0472">Membrane</keyword>
<dbReference type="SUPFAM" id="SSF50494">
    <property type="entry name" value="Trypsin-like serine proteases"/>
    <property type="match status" value="1"/>
</dbReference>
<name>A0ABW0HQV0_9BACL</name>
<dbReference type="Gene3D" id="2.30.42.10">
    <property type="match status" value="1"/>
</dbReference>
<evidence type="ECO:0000256" key="4">
    <source>
        <dbReference type="ARBA" id="ARBA00022825"/>
    </source>
</evidence>
<evidence type="ECO:0000313" key="8">
    <source>
        <dbReference type="EMBL" id="MFC5402798.1"/>
    </source>
</evidence>
<gene>
    <name evidence="8" type="ORF">ACFPOF_08600</name>
</gene>
<reference evidence="9" key="1">
    <citation type="journal article" date="2019" name="Int. J. Syst. Evol. Microbiol.">
        <title>The Global Catalogue of Microorganisms (GCM) 10K type strain sequencing project: providing services to taxonomists for standard genome sequencing and annotation.</title>
        <authorList>
            <consortium name="The Broad Institute Genomics Platform"/>
            <consortium name="The Broad Institute Genome Sequencing Center for Infectious Disease"/>
            <person name="Wu L."/>
            <person name="Ma J."/>
        </authorList>
    </citation>
    <scope>NUCLEOTIDE SEQUENCE [LARGE SCALE GENOMIC DNA]</scope>
    <source>
        <strain evidence="9">CGMCC 1.18575</strain>
    </source>
</reference>
<dbReference type="SMART" id="SM00228">
    <property type="entry name" value="PDZ"/>
    <property type="match status" value="1"/>
</dbReference>
<keyword evidence="6" id="KW-1133">Transmembrane helix</keyword>
<dbReference type="EMBL" id="JBHSMI010000015">
    <property type="protein sequence ID" value="MFC5402798.1"/>
    <property type="molecule type" value="Genomic_DNA"/>
</dbReference>
<dbReference type="GO" id="GO:0008233">
    <property type="term" value="F:peptidase activity"/>
    <property type="evidence" value="ECO:0007669"/>
    <property type="project" value="UniProtKB-KW"/>
</dbReference>
<feature type="compositionally biased region" description="Gly residues" evidence="5">
    <location>
        <begin position="205"/>
        <end position="215"/>
    </location>
</feature>
<protein>
    <submittedName>
        <fullName evidence="8">S1C family serine protease</fullName>
        <ecNumber evidence="8">3.4.21.-</ecNumber>
    </submittedName>
</protein>
<dbReference type="InterPro" id="IPR051201">
    <property type="entry name" value="Chloro_Bact_Ser_Proteases"/>
</dbReference>
<dbReference type="InterPro" id="IPR009003">
    <property type="entry name" value="Peptidase_S1_PA"/>
</dbReference>
<accession>A0ABW0HQV0</accession>
<organism evidence="8 9">
    <name type="scientific">Cohnella soli</name>
    <dbReference type="NCBI Taxonomy" id="425005"/>
    <lineage>
        <taxon>Bacteria</taxon>
        <taxon>Bacillati</taxon>
        <taxon>Bacillota</taxon>
        <taxon>Bacilli</taxon>
        <taxon>Bacillales</taxon>
        <taxon>Paenibacillaceae</taxon>
        <taxon>Cohnella</taxon>
    </lineage>
</organism>
<dbReference type="InterPro" id="IPR043504">
    <property type="entry name" value="Peptidase_S1_PA_chymotrypsin"/>
</dbReference>
<feature type="transmembrane region" description="Helical" evidence="6">
    <location>
        <begin position="100"/>
        <end position="119"/>
    </location>
</feature>
<dbReference type="GO" id="GO:0006508">
    <property type="term" value="P:proteolysis"/>
    <property type="evidence" value="ECO:0007669"/>
    <property type="project" value="UniProtKB-KW"/>
</dbReference>
<evidence type="ECO:0000259" key="7">
    <source>
        <dbReference type="SMART" id="SM00228"/>
    </source>
</evidence>
<evidence type="ECO:0000256" key="3">
    <source>
        <dbReference type="ARBA" id="ARBA00022801"/>
    </source>
</evidence>
<keyword evidence="2 8" id="KW-0645">Protease</keyword>
<evidence type="ECO:0000256" key="6">
    <source>
        <dbReference type="SAM" id="Phobius"/>
    </source>
</evidence>
<keyword evidence="9" id="KW-1185">Reference proteome</keyword>
<keyword evidence="4" id="KW-0720">Serine protease</keyword>
<dbReference type="InterPro" id="IPR036034">
    <property type="entry name" value="PDZ_sf"/>
</dbReference>
<dbReference type="InterPro" id="IPR001940">
    <property type="entry name" value="Peptidase_S1C"/>
</dbReference>
<sequence length="511" mass="54863">MDEHNKKDEELQGFAYDQEKKADPYAEARRESEPYTFGPFGGSGTPSQTYGPSEYRPAESQAAIDISSSPSKEYRPFTVSGGAPRGEWGAQPPRRTSFRAIFIAFLVGVIAVGGLMYAADKQNWFSDVNVTGTSHTQEATAKPVSNPVGNSGDVVRPNNIAKIFEQSSPAVVKIETYAPAQQNNGGSTWDDDFFRQFFGDDFGGNGNGGNGGNGSDGNSQQDAQPSGMGSGFIFDSTGYILTNQHVINGASKIMVTIEGHDTPYTAKLLGSSYDLDLAVLKIEGSNFPTLKLGDSSSLNMGDWVVAIGNPYGFEHTVTVGVLSSNERKISIPDTNGTRNYEHLLQTDASINPGNSGGPLLNLQGEVIGINTAVSSQAQGIGFAIPTSTITEVLDNLKSNTKIPQKPVPFIGATLQDVTPDIAKRLEIDENTKGSFVREIAFNTPAYKADLRQYDVITGMDGTAYKTKEDLIAAIQKKNVGDKAKLAVLRNGKEIEITVTIGNKNDYQPQQQ</sequence>
<dbReference type="PANTHER" id="PTHR43343">
    <property type="entry name" value="PEPTIDASE S12"/>
    <property type="match status" value="1"/>
</dbReference>
<comment type="caution">
    <text evidence="8">The sequence shown here is derived from an EMBL/GenBank/DDBJ whole genome shotgun (WGS) entry which is preliminary data.</text>
</comment>
<dbReference type="Gene3D" id="2.40.10.10">
    <property type="entry name" value="Trypsin-like serine proteases"/>
    <property type="match status" value="2"/>
</dbReference>
<dbReference type="PRINTS" id="PR00834">
    <property type="entry name" value="PROTEASES2C"/>
</dbReference>
<dbReference type="Proteomes" id="UP001596113">
    <property type="component" value="Unassembled WGS sequence"/>
</dbReference>
<feature type="region of interest" description="Disordered" evidence="5">
    <location>
        <begin position="1"/>
        <end position="91"/>
    </location>
</feature>